<feature type="region of interest" description="Disordered" evidence="1">
    <location>
        <begin position="105"/>
        <end position="124"/>
    </location>
</feature>
<gene>
    <name evidence="2" type="ORF">PLEPLA_LOCUS15773</name>
</gene>
<accession>A0A9N7UD21</accession>
<dbReference type="EMBL" id="CADEAL010001001">
    <property type="protein sequence ID" value="CAB1427828.1"/>
    <property type="molecule type" value="Genomic_DNA"/>
</dbReference>
<evidence type="ECO:0000256" key="1">
    <source>
        <dbReference type="SAM" id="MobiDB-lite"/>
    </source>
</evidence>
<name>A0A9N7UD21_PLEPL</name>
<organism evidence="2 3">
    <name type="scientific">Pleuronectes platessa</name>
    <name type="common">European plaice</name>
    <dbReference type="NCBI Taxonomy" id="8262"/>
    <lineage>
        <taxon>Eukaryota</taxon>
        <taxon>Metazoa</taxon>
        <taxon>Chordata</taxon>
        <taxon>Craniata</taxon>
        <taxon>Vertebrata</taxon>
        <taxon>Euteleostomi</taxon>
        <taxon>Actinopterygii</taxon>
        <taxon>Neopterygii</taxon>
        <taxon>Teleostei</taxon>
        <taxon>Neoteleostei</taxon>
        <taxon>Acanthomorphata</taxon>
        <taxon>Carangaria</taxon>
        <taxon>Pleuronectiformes</taxon>
        <taxon>Pleuronectoidei</taxon>
        <taxon>Pleuronectidae</taxon>
        <taxon>Pleuronectes</taxon>
    </lineage>
</organism>
<dbReference type="Proteomes" id="UP001153269">
    <property type="component" value="Unassembled WGS sequence"/>
</dbReference>
<reference evidence="2" key="1">
    <citation type="submission" date="2020-03" db="EMBL/GenBank/DDBJ databases">
        <authorList>
            <person name="Weist P."/>
        </authorList>
    </citation>
    <scope>NUCLEOTIDE SEQUENCE</scope>
</reference>
<feature type="compositionally biased region" description="Basic and acidic residues" evidence="1">
    <location>
        <begin position="31"/>
        <end position="42"/>
    </location>
</feature>
<sequence>MSSPEWVTPAPGERSGVTKEMPRRLSHRVVQKRDTPPRRDCQRIPSPYAGQRTISRKGRDRGHTVVKGAGNENKLVPRCTDEREPAIIQRLAKPLLHPILLPARGTFTSSGSRPQRIADYANGSRIIAAPNDGGS</sequence>
<comment type="caution">
    <text evidence="2">The sequence shown here is derived from an EMBL/GenBank/DDBJ whole genome shotgun (WGS) entry which is preliminary data.</text>
</comment>
<feature type="region of interest" description="Disordered" evidence="1">
    <location>
        <begin position="1"/>
        <end position="76"/>
    </location>
</feature>
<protein>
    <submittedName>
        <fullName evidence="2">Uncharacterized protein</fullName>
    </submittedName>
</protein>
<evidence type="ECO:0000313" key="3">
    <source>
        <dbReference type="Proteomes" id="UP001153269"/>
    </source>
</evidence>
<dbReference type="AlphaFoldDB" id="A0A9N7UD21"/>
<evidence type="ECO:0000313" key="2">
    <source>
        <dbReference type="EMBL" id="CAB1427828.1"/>
    </source>
</evidence>
<keyword evidence="3" id="KW-1185">Reference proteome</keyword>
<proteinExistence type="predicted"/>